<evidence type="ECO:0008006" key="12">
    <source>
        <dbReference type="Google" id="ProtNLM"/>
    </source>
</evidence>
<feature type="domain" description="C3HC-type" evidence="8">
    <location>
        <begin position="64"/>
        <end position="198"/>
    </location>
</feature>
<evidence type="ECO:0000256" key="1">
    <source>
        <dbReference type="ARBA" id="ARBA00004123"/>
    </source>
</evidence>
<comment type="function">
    <text evidence="6">Required for proper positioning of a substantial amount of TPR at the nuclear basket (NB) through interaction with TPR.</text>
</comment>
<proteinExistence type="predicted"/>
<feature type="compositionally biased region" description="Polar residues" evidence="7">
    <location>
        <begin position="48"/>
        <end position="58"/>
    </location>
</feature>
<evidence type="ECO:0000313" key="11">
    <source>
        <dbReference type="Proteomes" id="UP000678393"/>
    </source>
</evidence>
<gene>
    <name evidence="10" type="ORF">CUNI_LOCUS3478</name>
</gene>
<evidence type="ECO:0000256" key="4">
    <source>
        <dbReference type="ARBA" id="ARBA00022833"/>
    </source>
</evidence>
<evidence type="ECO:0000259" key="9">
    <source>
        <dbReference type="Pfam" id="PF08600"/>
    </source>
</evidence>
<comment type="caution">
    <text evidence="10">The sequence shown here is derived from an EMBL/GenBank/DDBJ whole genome shotgun (WGS) entry which is preliminary data.</text>
</comment>
<evidence type="ECO:0000313" key="10">
    <source>
        <dbReference type="EMBL" id="CAG5117920.1"/>
    </source>
</evidence>
<reference evidence="10" key="1">
    <citation type="submission" date="2021-04" db="EMBL/GenBank/DDBJ databases">
        <authorList>
            <consortium name="Molecular Ecology Group"/>
        </authorList>
    </citation>
    <scope>NUCLEOTIDE SEQUENCE</scope>
</reference>
<dbReference type="InterPro" id="IPR012935">
    <property type="entry name" value="NuBaID_N"/>
</dbReference>
<comment type="subcellular location">
    <subcellularLocation>
        <location evidence="1">Nucleus</location>
    </subcellularLocation>
</comment>
<dbReference type="AlphaFoldDB" id="A0A8S3YSF4"/>
<protein>
    <recommendedName>
        <fullName evidence="12">C3HC-type domain-containing protein</fullName>
    </recommendedName>
</protein>
<evidence type="ECO:0000256" key="5">
    <source>
        <dbReference type="ARBA" id="ARBA00023242"/>
    </source>
</evidence>
<keyword evidence="4" id="KW-0862">Zinc</keyword>
<evidence type="ECO:0000256" key="3">
    <source>
        <dbReference type="ARBA" id="ARBA00022771"/>
    </source>
</evidence>
<sequence length="402" mass="43906">MAGGVSPEKVKALLSSFLVNDSKSPDRINPLTGNSFISNDSRLDDSTTESSAQSPNNLTGSLRSFEKFLQRLDTFSISFFSFINQSATWFGKPAELSPIICARYGWENVDSDMLQCVGCKAFLAGQLPSRLDLTAYEESLSKLKKNLLSSHDKFCVLAANPCPEHFCHVPVDDPVNLMTSFSGRVKSLSRIQDRLPHLDETDLQALGYDTAQGAAYCRRNLVPGVDASPQVVALAFSGWACSESDENVLTCSMCRRQIGLWNFVSSSSTVDQKTYIGNGDGDATDDGQSTPKRRKVCLNKKDSLNPLGEHHRWCPWIQEIPLPSSPGNAAVPSSHSDVGRTQQSAPALIVALRCIAPGLMDSNKGFANTMKTSPMVEGLRYFRKILKAWSSPKVHTKTSSPS</sequence>
<dbReference type="Pfam" id="PF07967">
    <property type="entry name" value="zf-C3HC"/>
    <property type="match status" value="1"/>
</dbReference>
<evidence type="ECO:0000256" key="6">
    <source>
        <dbReference type="ARBA" id="ARBA00044931"/>
    </source>
</evidence>
<accession>A0A8S3YSF4</accession>
<dbReference type="InterPro" id="IPR013909">
    <property type="entry name" value="NuBaID_C"/>
</dbReference>
<evidence type="ECO:0000259" key="8">
    <source>
        <dbReference type="Pfam" id="PF07967"/>
    </source>
</evidence>
<keyword evidence="2" id="KW-0479">Metal-binding</keyword>
<dbReference type="OrthoDB" id="614844at2759"/>
<keyword evidence="5" id="KW-0539">Nucleus</keyword>
<dbReference type="GO" id="GO:0005634">
    <property type="term" value="C:nucleus"/>
    <property type="evidence" value="ECO:0007669"/>
    <property type="project" value="UniProtKB-SubCell"/>
</dbReference>
<keyword evidence="3" id="KW-0863">Zinc-finger</keyword>
<feature type="region of interest" description="Disordered" evidence="7">
    <location>
        <begin position="21"/>
        <end position="58"/>
    </location>
</feature>
<feature type="compositionally biased region" description="Polar residues" evidence="7">
    <location>
        <begin position="31"/>
        <end position="40"/>
    </location>
</feature>
<feature type="domain" description="NuBaID C-terminal" evidence="9">
    <location>
        <begin position="232"/>
        <end position="319"/>
    </location>
</feature>
<dbReference type="Proteomes" id="UP000678393">
    <property type="component" value="Unassembled WGS sequence"/>
</dbReference>
<dbReference type="Pfam" id="PF08600">
    <property type="entry name" value="NuBaID_C"/>
    <property type="match status" value="1"/>
</dbReference>
<organism evidence="10 11">
    <name type="scientific">Candidula unifasciata</name>
    <dbReference type="NCBI Taxonomy" id="100452"/>
    <lineage>
        <taxon>Eukaryota</taxon>
        <taxon>Metazoa</taxon>
        <taxon>Spiralia</taxon>
        <taxon>Lophotrochozoa</taxon>
        <taxon>Mollusca</taxon>
        <taxon>Gastropoda</taxon>
        <taxon>Heterobranchia</taxon>
        <taxon>Euthyneura</taxon>
        <taxon>Panpulmonata</taxon>
        <taxon>Eupulmonata</taxon>
        <taxon>Stylommatophora</taxon>
        <taxon>Helicina</taxon>
        <taxon>Helicoidea</taxon>
        <taxon>Geomitridae</taxon>
        <taxon>Candidula</taxon>
    </lineage>
</organism>
<dbReference type="GO" id="GO:0008270">
    <property type="term" value="F:zinc ion binding"/>
    <property type="evidence" value="ECO:0007669"/>
    <property type="project" value="UniProtKB-KW"/>
</dbReference>
<evidence type="ECO:0000256" key="7">
    <source>
        <dbReference type="SAM" id="MobiDB-lite"/>
    </source>
</evidence>
<dbReference type="EMBL" id="CAJHNH020000472">
    <property type="protein sequence ID" value="CAG5117920.1"/>
    <property type="molecule type" value="Genomic_DNA"/>
</dbReference>
<evidence type="ECO:0000256" key="2">
    <source>
        <dbReference type="ARBA" id="ARBA00022723"/>
    </source>
</evidence>
<keyword evidence="11" id="KW-1185">Reference proteome</keyword>
<dbReference type="PANTHER" id="PTHR15835">
    <property type="entry name" value="NUCLEAR-INTERACTING PARTNER OF ALK"/>
    <property type="match status" value="1"/>
</dbReference>
<dbReference type="PANTHER" id="PTHR15835:SF6">
    <property type="entry name" value="ZINC FINGER C3HC-TYPE PROTEIN 1"/>
    <property type="match status" value="1"/>
</dbReference>
<name>A0A8S3YSF4_9EUPU</name>